<dbReference type="GO" id="GO:0022857">
    <property type="term" value="F:transmembrane transporter activity"/>
    <property type="evidence" value="ECO:0007669"/>
    <property type="project" value="InterPro"/>
</dbReference>
<dbReference type="InterPro" id="IPR011701">
    <property type="entry name" value="MFS"/>
</dbReference>
<evidence type="ECO:0000256" key="4">
    <source>
        <dbReference type="ARBA" id="ARBA00022989"/>
    </source>
</evidence>
<comment type="caution">
    <text evidence="9">The sequence shown here is derived from an EMBL/GenBank/DDBJ whole genome shotgun (WGS) entry which is preliminary data.</text>
</comment>
<name>A0A852UXM2_9ACTN</name>
<feature type="transmembrane region" description="Helical" evidence="7">
    <location>
        <begin position="123"/>
        <end position="145"/>
    </location>
</feature>
<evidence type="ECO:0000256" key="5">
    <source>
        <dbReference type="ARBA" id="ARBA00023136"/>
    </source>
</evidence>
<evidence type="ECO:0000256" key="6">
    <source>
        <dbReference type="SAM" id="MobiDB-lite"/>
    </source>
</evidence>
<dbReference type="PROSITE" id="PS50850">
    <property type="entry name" value="MFS"/>
    <property type="match status" value="1"/>
</dbReference>
<dbReference type="Pfam" id="PF07690">
    <property type="entry name" value="MFS_1"/>
    <property type="match status" value="1"/>
</dbReference>
<keyword evidence="3 7" id="KW-0812">Transmembrane</keyword>
<gene>
    <name evidence="9" type="ORF">HDA43_002849</name>
</gene>
<keyword evidence="10" id="KW-1185">Reference proteome</keyword>
<feature type="transmembrane region" description="Helical" evidence="7">
    <location>
        <begin position="281"/>
        <end position="302"/>
    </location>
</feature>
<feature type="domain" description="Major facilitator superfamily (MFS) profile" evidence="8">
    <location>
        <begin position="33"/>
        <end position="480"/>
    </location>
</feature>
<organism evidence="9 10">
    <name type="scientific">Streptosporangium sandarakinum</name>
    <dbReference type="NCBI Taxonomy" id="1260955"/>
    <lineage>
        <taxon>Bacteria</taxon>
        <taxon>Bacillati</taxon>
        <taxon>Actinomycetota</taxon>
        <taxon>Actinomycetes</taxon>
        <taxon>Streptosporangiales</taxon>
        <taxon>Streptosporangiaceae</taxon>
        <taxon>Streptosporangium</taxon>
    </lineage>
</organism>
<feature type="transmembrane region" description="Helical" evidence="7">
    <location>
        <begin position="21"/>
        <end position="43"/>
    </location>
</feature>
<dbReference type="PANTHER" id="PTHR23505:SF79">
    <property type="entry name" value="PROTEIN SPINSTER"/>
    <property type="match status" value="1"/>
</dbReference>
<evidence type="ECO:0000313" key="9">
    <source>
        <dbReference type="EMBL" id="NYF40690.1"/>
    </source>
</evidence>
<dbReference type="AlphaFoldDB" id="A0A852UXM2"/>
<feature type="transmembrane region" description="Helical" evidence="7">
    <location>
        <begin position="322"/>
        <end position="342"/>
    </location>
</feature>
<dbReference type="Proteomes" id="UP000576393">
    <property type="component" value="Unassembled WGS sequence"/>
</dbReference>
<keyword evidence="4 7" id="KW-1133">Transmembrane helix</keyword>
<protein>
    <submittedName>
        <fullName evidence="9">Putative MFS family arabinose efflux permease</fullName>
    </submittedName>
</protein>
<dbReference type="RefSeq" id="WP_179820739.1">
    <property type="nucleotide sequence ID" value="NZ_JACCCO010000001.1"/>
</dbReference>
<dbReference type="PANTHER" id="PTHR23505">
    <property type="entry name" value="SPINSTER"/>
    <property type="match status" value="1"/>
</dbReference>
<feature type="region of interest" description="Disordered" evidence="6">
    <location>
        <begin position="210"/>
        <end position="246"/>
    </location>
</feature>
<evidence type="ECO:0000256" key="3">
    <source>
        <dbReference type="ARBA" id="ARBA00022692"/>
    </source>
</evidence>
<proteinExistence type="predicted"/>
<feature type="transmembrane region" description="Helical" evidence="7">
    <location>
        <begin position="69"/>
        <end position="90"/>
    </location>
</feature>
<evidence type="ECO:0000259" key="8">
    <source>
        <dbReference type="PROSITE" id="PS50850"/>
    </source>
</evidence>
<dbReference type="Gene3D" id="1.20.1250.20">
    <property type="entry name" value="MFS general substrate transporter like domains"/>
    <property type="match status" value="1"/>
</dbReference>
<feature type="transmembrane region" description="Helical" evidence="7">
    <location>
        <begin position="157"/>
        <end position="176"/>
    </location>
</feature>
<comment type="subcellular location">
    <subcellularLocation>
        <location evidence="1">Cell membrane</location>
        <topology evidence="1">Multi-pass membrane protein</topology>
    </subcellularLocation>
</comment>
<evidence type="ECO:0000256" key="7">
    <source>
        <dbReference type="SAM" id="Phobius"/>
    </source>
</evidence>
<keyword evidence="2" id="KW-0813">Transport</keyword>
<dbReference type="InterPro" id="IPR036259">
    <property type="entry name" value="MFS_trans_sf"/>
</dbReference>
<dbReference type="EMBL" id="JACCCO010000001">
    <property type="protein sequence ID" value="NYF40690.1"/>
    <property type="molecule type" value="Genomic_DNA"/>
</dbReference>
<dbReference type="InterPro" id="IPR020846">
    <property type="entry name" value="MFS_dom"/>
</dbReference>
<dbReference type="InterPro" id="IPR044770">
    <property type="entry name" value="MFS_spinster-like"/>
</dbReference>
<keyword evidence="5 7" id="KW-0472">Membrane</keyword>
<feature type="transmembrane region" description="Helical" evidence="7">
    <location>
        <begin position="188"/>
        <end position="204"/>
    </location>
</feature>
<accession>A0A852UXM2</accession>
<sequence>MTGSSTRNTASRRMRQLLGRLAAQVGGSARLQVIAILACVLALDAADKGTIGAVAPDLRRDLGIDDTGIGALVAVSSGASALAAIPVGWLTDRVNRVRLLAGSILLWSMAMAISALADSFQVLLFSRMAMGAVTATTGPTLASLVGDYFPLSERGRMYGFILAGEMLGSGLGLIVLGDLASWTSWRTSLWVLALIGLGLLYVVARRLPEPERGGGSRTRTAGERHERREHDGGEAGTAGEEPPQRNDLVYETIRRRAIEPQTALILKHDPARMSLRQAVVYVLRVPTNRIMIVASAVGYFFFSGLRTFTVEFVTRHYGLSRVAVSGLIPIIGIGALAGVLSAGPLSDRLTERGHLSGRVRMPAAAYIVSAALFLPAITTTTVAMAIPLYTAAAFCLAATNPPLDAARLDVMHFRLWGRAESVRTFLRMSSEASAPVLFGAVTDALGGGAGRADGLKYTFLIMLVPLVANGLILFTAGRTYPRDVATAMASEARTRTG</sequence>
<feature type="transmembrane region" description="Helical" evidence="7">
    <location>
        <begin position="457"/>
        <end position="476"/>
    </location>
</feature>
<feature type="transmembrane region" description="Helical" evidence="7">
    <location>
        <begin position="97"/>
        <end position="117"/>
    </location>
</feature>
<dbReference type="GO" id="GO:0005886">
    <property type="term" value="C:plasma membrane"/>
    <property type="evidence" value="ECO:0007669"/>
    <property type="project" value="UniProtKB-SubCell"/>
</dbReference>
<reference evidence="9 10" key="1">
    <citation type="submission" date="2020-07" db="EMBL/GenBank/DDBJ databases">
        <title>Sequencing the genomes of 1000 actinobacteria strains.</title>
        <authorList>
            <person name="Klenk H.-P."/>
        </authorList>
    </citation>
    <scope>NUCLEOTIDE SEQUENCE [LARGE SCALE GENOMIC DNA]</scope>
    <source>
        <strain evidence="9 10">DSM 45763</strain>
    </source>
</reference>
<dbReference type="SUPFAM" id="SSF103473">
    <property type="entry name" value="MFS general substrate transporter"/>
    <property type="match status" value="1"/>
</dbReference>
<feature type="compositionally biased region" description="Basic and acidic residues" evidence="6">
    <location>
        <begin position="210"/>
        <end position="233"/>
    </location>
</feature>
<evidence type="ECO:0000256" key="1">
    <source>
        <dbReference type="ARBA" id="ARBA00004651"/>
    </source>
</evidence>
<feature type="transmembrane region" description="Helical" evidence="7">
    <location>
        <begin position="363"/>
        <end position="386"/>
    </location>
</feature>
<evidence type="ECO:0000256" key="2">
    <source>
        <dbReference type="ARBA" id="ARBA00022448"/>
    </source>
</evidence>
<evidence type="ECO:0000313" key="10">
    <source>
        <dbReference type="Proteomes" id="UP000576393"/>
    </source>
</evidence>